<feature type="transmembrane region" description="Helical" evidence="7">
    <location>
        <begin position="216"/>
        <end position="240"/>
    </location>
</feature>
<dbReference type="Proteomes" id="UP001518925">
    <property type="component" value="Unassembled WGS sequence"/>
</dbReference>
<feature type="transmembrane region" description="Helical" evidence="7">
    <location>
        <begin position="104"/>
        <end position="125"/>
    </location>
</feature>
<organism evidence="9 10">
    <name type="scientific">Bacillus suaedaesalsae</name>
    <dbReference type="NCBI Taxonomy" id="2810349"/>
    <lineage>
        <taxon>Bacteria</taxon>
        <taxon>Bacillati</taxon>
        <taxon>Bacillota</taxon>
        <taxon>Bacilli</taxon>
        <taxon>Bacillales</taxon>
        <taxon>Bacillaceae</taxon>
        <taxon>Bacillus</taxon>
    </lineage>
</organism>
<feature type="domain" description="Major facilitator superfamily (MFS) profile" evidence="8">
    <location>
        <begin position="1"/>
        <end position="407"/>
    </location>
</feature>
<comment type="caution">
    <text evidence="9">The sequence shown here is derived from an EMBL/GenBank/DDBJ whole genome shotgun (WGS) entry which is preliminary data.</text>
</comment>
<dbReference type="PANTHER" id="PTHR23517:SF3">
    <property type="entry name" value="INTEGRAL MEMBRANE TRANSPORT PROTEIN"/>
    <property type="match status" value="1"/>
</dbReference>
<evidence type="ECO:0000256" key="6">
    <source>
        <dbReference type="ARBA" id="ARBA00023136"/>
    </source>
</evidence>
<evidence type="ECO:0000256" key="7">
    <source>
        <dbReference type="SAM" id="Phobius"/>
    </source>
</evidence>
<proteinExistence type="predicted"/>
<keyword evidence="5 7" id="KW-1133">Transmembrane helix</keyword>
<accession>A0ABS2DMK6</accession>
<dbReference type="InterPro" id="IPR005829">
    <property type="entry name" value="Sugar_transporter_CS"/>
</dbReference>
<dbReference type="Pfam" id="PF07690">
    <property type="entry name" value="MFS_1"/>
    <property type="match status" value="2"/>
</dbReference>
<name>A0ABS2DMK6_9BACI</name>
<keyword evidence="4 7" id="KW-0812">Transmembrane</keyword>
<feature type="transmembrane region" description="Helical" evidence="7">
    <location>
        <begin position="295"/>
        <end position="311"/>
    </location>
</feature>
<feature type="transmembrane region" description="Helical" evidence="7">
    <location>
        <begin position="265"/>
        <end position="288"/>
    </location>
</feature>
<feature type="transmembrane region" description="Helical" evidence="7">
    <location>
        <begin position="73"/>
        <end position="92"/>
    </location>
</feature>
<protein>
    <submittedName>
        <fullName evidence="9">MFS transporter</fullName>
    </submittedName>
</protein>
<dbReference type="InterPro" id="IPR050171">
    <property type="entry name" value="MFS_Transporters"/>
</dbReference>
<dbReference type="InterPro" id="IPR011701">
    <property type="entry name" value="MFS"/>
</dbReference>
<gene>
    <name evidence="9" type="ORF">JR050_18145</name>
</gene>
<feature type="transmembrane region" description="Helical" evidence="7">
    <location>
        <begin position="317"/>
        <end position="335"/>
    </location>
</feature>
<dbReference type="InterPro" id="IPR036259">
    <property type="entry name" value="MFS_trans_sf"/>
</dbReference>
<evidence type="ECO:0000256" key="2">
    <source>
        <dbReference type="ARBA" id="ARBA00022448"/>
    </source>
</evidence>
<dbReference type="Gene3D" id="1.20.1250.20">
    <property type="entry name" value="MFS general substrate transporter like domains"/>
    <property type="match status" value="1"/>
</dbReference>
<dbReference type="EMBL" id="JAFELM010000043">
    <property type="protein sequence ID" value="MBM6619587.1"/>
    <property type="molecule type" value="Genomic_DNA"/>
</dbReference>
<evidence type="ECO:0000256" key="5">
    <source>
        <dbReference type="ARBA" id="ARBA00022989"/>
    </source>
</evidence>
<comment type="subcellular location">
    <subcellularLocation>
        <location evidence="1">Cell membrane</location>
        <topology evidence="1">Multi-pass membrane protein</topology>
    </subcellularLocation>
</comment>
<feature type="transmembrane region" description="Helical" evidence="7">
    <location>
        <begin position="356"/>
        <end position="378"/>
    </location>
</feature>
<feature type="transmembrane region" description="Helical" evidence="7">
    <location>
        <begin position="41"/>
        <end position="61"/>
    </location>
</feature>
<evidence type="ECO:0000256" key="3">
    <source>
        <dbReference type="ARBA" id="ARBA00022475"/>
    </source>
</evidence>
<dbReference type="RefSeq" id="WP_204205060.1">
    <property type="nucleotide sequence ID" value="NZ_JAFELM010000043.1"/>
</dbReference>
<feature type="transmembrane region" description="Helical" evidence="7">
    <location>
        <begin position="384"/>
        <end position="403"/>
    </location>
</feature>
<keyword evidence="6 7" id="KW-0472">Membrane</keyword>
<evidence type="ECO:0000259" key="8">
    <source>
        <dbReference type="PROSITE" id="PS50850"/>
    </source>
</evidence>
<dbReference type="InterPro" id="IPR020846">
    <property type="entry name" value="MFS_dom"/>
</dbReference>
<keyword evidence="2" id="KW-0813">Transport</keyword>
<evidence type="ECO:0000256" key="4">
    <source>
        <dbReference type="ARBA" id="ARBA00022692"/>
    </source>
</evidence>
<evidence type="ECO:0000313" key="9">
    <source>
        <dbReference type="EMBL" id="MBM6619587.1"/>
    </source>
</evidence>
<keyword evidence="3" id="KW-1003">Cell membrane</keyword>
<feature type="transmembrane region" description="Helical" evidence="7">
    <location>
        <begin position="137"/>
        <end position="159"/>
    </location>
</feature>
<evidence type="ECO:0000313" key="10">
    <source>
        <dbReference type="Proteomes" id="UP001518925"/>
    </source>
</evidence>
<feature type="transmembrane region" description="Helical" evidence="7">
    <location>
        <begin position="12"/>
        <end position="35"/>
    </location>
</feature>
<sequence>MNFFQFSSTIQIRLGLQFLMTLANMSVTPFLVIYFSTKLGTSTTAFMFIGVMVASVVGSMLGGPLSDRLGRKTNIVVAELIVTVCFLAAAYVNSPWQTLPYVTFVLFVIIHFFTGLAGPSYSALIIDESNPDNRKAIYTYSYWIGNLAVAFGGMLGAFLFKDYHYYLFIGVSVCSFISLLITIFFIKDRYKESIDQKESHEPQVKVSYKEVFKHRVFVTFAFANLLIICVEEQLTNYIGIRLTTLMEEPKTIVSFLSLKVDGMNMVGILKTENTILVVTLTLFVTYVMKKYKDQTVLILGLFLFFSGYTYISYGSSPLLLMVAMLVATFGELLHIPIRQTLLANMVPDHARGTYMAMFGVASLIGASLAGIVILVSAFLPPALISSLFMGMGFVSMFICFRITNESTKPLQVKTATL</sequence>
<feature type="transmembrane region" description="Helical" evidence="7">
    <location>
        <begin position="165"/>
        <end position="186"/>
    </location>
</feature>
<reference evidence="9 10" key="1">
    <citation type="submission" date="2021-02" db="EMBL/GenBank/DDBJ databases">
        <title>Bacillus sp. RD4P76, an endophyte from a halophyte.</title>
        <authorList>
            <person name="Sun J.-Q."/>
        </authorList>
    </citation>
    <scope>NUCLEOTIDE SEQUENCE [LARGE SCALE GENOMIC DNA]</scope>
    <source>
        <strain evidence="9 10">RD4P76</strain>
    </source>
</reference>
<dbReference type="PANTHER" id="PTHR23517">
    <property type="entry name" value="RESISTANCE PROTEIN MDTM, PUTATIVE-RELATED-RELATED"/>
    <property type="match status" value="1"/>
</dbReference>
<dbReference type="PROSITE" id="PS50850">
    <property type="entry name" value="MFS"/>
    <property type="match status" value="1"/>
</dbReference>
<dbReference type="SUPFAM" id="SSF103473">
    <property type="entry name" value="MFS general substrate transporter"/>
    <property type="match status" value="1"/>
</dbReference>
<dbReference type="PROSITE" id="PS00216">
    <property type="entry name" value="SUGAR_TRANSPORT_1"/>
    <property type="match status" value="1"/>
</dbReference>
<evidence type="ECO:0000256" key="1">
    <source>
        <dbReference type="ARBA" id="ARBA00004651"/>
    </source>
</evidence>
<keyword evidence="10" id="KW-1185">Reference proteome</keyword>